<name>A0A3P5WQB6_9BACL</name>
<dbReference type="PANTHER" id="PTHR43308:SF5">
    <property type="entry name" value="S-LAYER PROTEIN _ PEPTIDOGLYCAN ENDO-BETA-N-ACETYLGLUCOSAMINIDASE"/>
    <property type="match status" value="1"/>
</dbReference>
<dbReference type="PROSITE" id="PS51272">
    <property type="entry name" value="SLH"/>
    <property type="match status" value="2"/>
</dbReference>
<proteinExistence type="predicted"/>
<dbReference type="InterPro" id="IPR001119">
    <property type="entry name" value="SLH_dom"/>
</dbReference>
<dbReference type="EMBL" id="UXAV01000027">
    <property type="protein sequence ID" value="VDC23908.1"/>
    <property type="molecule type" value="Genomic_DNA"/>
</dbReference>
<feature type="domain" description="SLH" evidence="2">
    <location>
        <begin position="145"/>
        <end position="208"/>
    </location>
</feature>
<evidence type="ECO:0000313" key="3">
    <source>
        <dbReference type="EMBL" id="VDC23908.1"/>
    </source>
</evidence>
<evidence type="ECO:0000313" key="4">
    <source>
        <dbReference type="Proteomes" id="UP000270468"/>
    </source>
</evidence>
<dbReference type="Pfam" id="PF16147">
    <property type="entry name" value="DUF4855"/>
    <property type="match status" value="1"/>
</dbReference>
<sequence>MKNSKPILMAFAAFFYILVLNTGTAQAATYKDVTYEYWAYEDIQFISKHGVIKGFSDGEFKPGLGISRKNAAVMMTRALDLDEFKKTPVKLLDMKPTSPNYKEVMIALEKDWLSREDGKFNPNSPLTRDEMSKMLATAYAYEGRGRSLFTDVPADGAYYPYIDAIAFYDITTGYTDKTFRPKEIVTRAQFSAFLSRVYQKPIAYEVKSDSHTVAVVPSVEDALDVVANYEDGTIHPQSNKFVEYAQTIATADKTNLNSGVLIYNDVNEKKPFTPAFFNPYLSYRAEDGTMRDMFDTFIILGLRYNNNANQFTDTPLNHANYVDWEKYVNRTFSTEGVLQNLNTSARTNNRKVDVYVAIPYPKKKEPIITLDGDELANTVYSRYDLAKWYITEVLNKFDKADYANLNLKGFYWLSETVRTDEDGLLISSISGLLKGQDKFFIYSPHATSTNFYKWKDYGFDAAFLQPNAFRTSVPGKAERLHRAFLNAQIYGTGITMEIDSYGMGHVEEGRGVDEFTLYMDFAKRYGLDEKGMMFYQATNMVERMATIDHPVYKQWYEQLTSTFFNKK</sequence>
<feature type="domain" description="SLH" evidence="2">
    <location>
        <begin position="26"/>
        <end position="89"/>
    </location>
</feature>
<evidence type="ECO:0000259" key="2">
    <source>
        <dbReference type="PROSITE" id="PS51272"/>
    </source>
</evidence>
<keyword evidence="4" id="KW-1185">Reference proteome</keyword>
<dbReference type="PANTHER" id="PTHR43308">
    <property type="entry name" value="OUTER MEMBRANE PROTEIN ALPHA-RELATED"/>
    <property type="match status" value="1"/>
</dbReference>
<protein>
    <submittedName>
        <fullName evidence="3">S-layer protein sap</fullName>
    </submittedName>
</protein>
<dbReference type="InterPro" id="IPR032329">
    <property type="entry name" value="DUF4855"/>
</dbReference>
<dbReference type="InterPro" id="IPR051465">
    <property type="entry name" value="Cell_Envelope_Struct_Comp"/>
</dbReference>
<keyword evidence="1" id="KW-0732">Signal</keyword>
<accession>A0A3P5WQB6</accession>
<gene>
    <name evidence="3" type="primary">sap_1</name>
    <name evidence="3" type="ORF">FILTAD_00922</name>
</gene>
<dbReference type="AlphaFoldDB" id="A0A3P5WQB6"/>
<dbReference type="RefSeq" id="WP_124069357.1">
    <property type="nucleotide sequence ID" value="NZ_CBCRXF010000003.1"/>
</dbReference>
<reference evidence="3 4" key="1">
    <citation type="submission" date="2018-11" db="EMBL/GenBank/DDBJ databases">
        <authorList>
            <person name="Criscuolo A."/>
        </authorList>
    </citation>
    <scope>NUCLEOTIDE SEQUENCE [LARGE SCALE GENOMIC DNA]</scope>
    <source>
        <strain evidence="3">ATB-66</strain>
    </source>
</reference>
<feature type="chain" id="PRO_5018253494" evidence="1">
    <location>
        <begin position="28"/>
        <end position="567"/>
    </location>
</feature>
<feature type="signal peptide" evidence="1">
    <location>
        <begin position="1"/>
        <end position="27"/>
    </location>
</feature>
<evidence type="ECO:0000256" key="1">
    <source>
        <dbReference type="SAM" id="SignalP"/>
    </source>
</evidence>
<dbReference type="Proteomes" id="UP000270468">
    <property type="component" value="Unassembled WGS sequence"/>
</dbReference>
<organism evidence="3 4">
    <name type="scientific">Filibacter tadaridae</name>
    <dbReference type="NCBI Taxonomy" id="2483811"/>
    <lineage>
        <taxon>Bacteria</taxon>
        <taxon>Bacillati</taxon>
        <taxon>Bacillota</taxon>
        <taxon>Bacilli</taxon>
        <taxon>Bacillales</taxon>
        <taxon>Caryophanaceae</taxon>
        <taxon>Filibacter</taxon>
    </lineage>
</organism>
<dbReference type="OrthoDB" id="5845122at2"/>
<dbReference type="Pfam" id="PF00395">
    <property type="entry name" value="SLH"/>
    <property type="match status" value="3"/>
</dbReference>